<dbReference type="SUPFAM" id="SSF50022">
    <property type="entry name" value="ISP domain"/>
    <property type="match status" value="1"/>
</dbReference>
<evidence type="ECO:0000256" key="5">
    <source>
        <dbReference type="ARBA" id="ARBA00023004"/>
    </source>
</evidence>
<dbReference type="InterPro" id="IPR017941">
    <property type="entry name" value="Rieske_2Fe-2S"/>
</dbReference>
<dbReference type="Gene3D" id="2.102.10.10">
    <property type="entry name" value="Rieske [2Fe-2S] iron-sulphur domain"/>
    <property type="match status" value="1"/>
</dbReference>
<evidence type="ECO:0000259" key="11">
    <source>
        <dbReference type="PROSITE" id="PS51296"/>
    </source>
</evidence>
<comment type="cofactor">
    <cofactor evidence="9">
        <name>[2Fe-2S] cluster</name>
        <dbReference type="ChEBI" id="CHEBI:190135"/>
    </cofactor>
</comment>
<dbReference type="GO" id="GO:0016020">
    <property type="term" value="C:membrane"/>
    <property type="evidence" value="ECO:0007669"/>
    <property type="project" value="InterPro"/>
</dbReference>
<dbReference type="OrthoDB" id="25106at2"/>
<dbReference type="Pfam" id="PF00355">
    <property type="entry name" value="Rieske"/>
    <property type="match status" value="1"/>
</dbReference>
<evidence type="ECO:0000313" key="12">
    <source>
        <dbReference type="EMBL" id="MPY40677.1"/>
    </source>
</evidence>
<evidence type="ECO:0000256" key="8">
    <source>
        <dbReference type="ARBA" id="ARBA00029586"/>
    </source>
</evidence>
<name>A0A5N8VZL9_9ACTN</name>
<dbReference type="GO" id="GO:0051537">
    <property type="term" value="F:2 iron, 2 sulfur cluster binding"/>
    <property type="evidence" value="ECO:0007669"/>
    <property type="project" value="UniProtKB-KW"/>
</dbReference>
<comment type="function">
    <text evidence="1">Iron-sulfur subunit of the cytochrome bc1 complex, an essential component of the respiratory electron transport chain required for ATP synthesis. The bc1 complex catalyzes the oxidation of menaquinol and the reduction of cytochrome c in the respiratory chain. The bc1 complex operates through a Q-cycle mechanism that couples electron transfer to generation of the proton gradient that drives ATP synthesis.</text>
</comment>
<comment type="caution">
    <text evidence="12">The sequence shown here is derived from an EMBL/GenBank/DDBJ whole genome shotgun (WGS) entry which is preliminary data.</text>
</comment>
<keyword evidence="6" id="KW-0411">Iron-sulfur</keyword>
<dbReference type="PANTHER" id="PTHR10134">
    <property type="entry name" value="CYTOCHROME B-C1 COMPLEX SUBUNIT RIESKE, MITOCHONDRIAL"/>
    <property type="match status" value="1"/>
</dbReference>
<dbReference type="PROSITE" id="PS51257">
    <property type="entry name" value="PROKAR_LIPOPROTEIN"/>
    <property type="match status" value="1"/>
</dbReference>
<keyword evidence="3" id="KW-0001">2Fe-2S</keyword>
<evidence type="ECO:0000256" key="4">
    <source>
        <dbReference type="ARBA" id="ARBA00022723"/>
    </source>
</evidence>
<dbReference type="Proteomes" id="UP000326979">
    <property type="component" value="Unassembled WGS sequence"/>
</dbReference>
<dbReference type="EMBL" id="VJZE01000064">
    <property type="protein sequence ID" value="MPY40677.1"/>
    <property type="molecule type" value="Genomic_DNA"/>
</dbReference>
<evidence type="ECO:0000256" key="9">
    <source>
        <dbReference type="ARBA" id="ARBA00034078"/>
    </source>
</evidence>
<dbReference type="GO" id="GO:0046872">
    <property type="term" value="F:metal ion binding"/>
    <property type="evidence" value="ECO:0007669"/>
    <property type="project" value="UniProtKB-KW"/>
</dbReference>
<evidence type="ECO:0000313" key="13">
    <source>
        <dbReference type="Proteomes" id="UP000326979"/>
    </source>
</evidence>
<evidence type="ECO:0000256" key="6">
    <source>
        <dbReference type="ARBA" id="ARBA00023014"/>
    </source>
</evidence>
<keyword evidence="7" id="KW-1015">Disulfide bond</keyword>
<dbReference type="GO" id="GO:0016705">
    <property type="term" value="F:oxidoreductase activity, acting on paired donors, with incorporation or reduction of molecular oxygen"/>
    <property type="evidence" value="ECO:0007669"/>
    <property type="project" value="UniProtKB-ARBA"/>
</dbReference>
<keyword evidence="5" id="KW-0408">Iron</keyword>
<feature type="domain" description="Rieske" evidence="11">
    <location>
        <begin position="42"/>
        <end position="134"/>
    </location>
</feature>
<evidence type="ECO:0000256" key="7">
    <source>
        <dbReference type="ARBA" id="ARBA00023157"/>
    </source>
</evidence>
<organism evidence="12 13">
    <name type="scientific">Streptomyces phyllanthi</name>
    <dbReference type="NCBI Taxonomy" id="1803180"/>
    <lineage>
        <taxon>Bacteria</taxon>
        <taxon>Bacillati</taxon>
        <taxon>Actinomycetota</taxon>
        <taxon>Actinomycetes</taxon>
        <taxon>Kitasatosporales</taxon>
        <taxon>Streptomycetaceae</taxon>
        <taxon>Streptomyces</taxon>
    </lineage>
</organism>
<dbReference type="PRINTS" id="PR00162">
    <property type="entry name" value="RIESKE"/>
</dbReference>
<reference evidence="12 13" key="1">
    <citation type="submission" date="2019-07" db="EMBL/GenBank/DDBJ databases">
        <title>New species of Amycolatopsis and Streptomyces.</title>
        <authorList>
            <person name="Duangmal K."/>
            <person name="Teo W.F.A."/>
            <person name="Lipun K."/>
        </authorList>
    </citation>
    <scope>NUCLEOTIDE SEQUENCE [LARGE SCALE GENOMIC DNA]</scope>
    <source>
        <strain evidence="12 13">TISTR 2346</strain>
    </source>
</reference>
<dbReference type="PROSITE" id="PS51296">
    <property type="entry name" value="RIESKE"/>
    <property type="match status" value="1"/>
</dbReference>
<dbReference type="AlphaFoldDB" id="A0A5N8VZL9"/>
<dbReference type="InterPro" id="IPR014349">
    <property type="entry name" value="Rieske_Fe-S_prot"/>
</dbReference>
<evidence type="ECO:0000256" key="1">
    <source>
        <dbReference type="ARBA" id="ARBA00002494"/>
    </source>
</evidence>
<keyword evidence="4" id="KW-0479">Metal-binding</keyword>
<evidence type="ECO:0000256" key="2">
    <source>
        <dbReference type="ARBA" id="ARBA00015816"/>
    </source>
</evidence>
<accession>A0A5N8VZL9</accession>
<dbReference type="RefSeq" id="WP_152783409.1">
    <property type="nucleotide sequence ID" value="NZ_BAABEQ010000024.1"/>
</dbReference>
<dbReference type="GO" id="GO:0004497">
    <property type="term" value="F:monooxygenase activity"/>
    <property type="evidence" value="ECO:0007669"/>
    <property type="project" value="UniProtKB-ARBA"/>
</dbReference>
<dbReference type="FunFam" id="2.102.10.10:FF:000016">
    <property type="entry name" value="Nitrite reductase/ring-hydroxylating ferredoxin subunit"/>
    <property type="match status" value="1"/>
</dbReference>
<evidence type="ECO:0000256" key="10">
    <source>
        <dbReference type="SAM" id="MobiDB-lite"/>
    </source>
</evidence>
<sequence>MTMGSTRRTVLVTGAAVVLAGCSEYGDENGGDDGGSPTATGEELAKTDDIPVGGGTVLKERKIVVTQPEEGDFKAFSAVCTHQGCIVSDVSDETINCACHASRFAIADGAVVSGPATRPLPEEQITVTGNSIRQG</sequence>
<dbReference type="InterPro" id="IPR036922">
    <property type="entry name" value="Rieske_2Fe-2S_sf"/>
</dbReference>
<evidence type="ECO:0000256" key="3">
    <source>
        <dbReference type="ARBA" id="ARBA00022714"/>
    </source>
</evidence>
<feature type="region of interest" description="Disordered" evidence="10">
    <location>
        <begin position="26"/>
        <end position="52"/>
    </location>
</feature>
<proteinExistence type="predicted"/>
<dbReference type="InterPro" id="IPR005805">
    <property type="entry name" value="Rieske_Fe-S_prot_C"/>
</dbReference>
<keyword evidence="13" id="KW-1185">Reference proteome</keyword>
<gene>
    <name evidence="12" type="ORF">FNH04_12395</name>
</gene>
<protein>
    <recommendedName>
        <fullName evidence="2">Cytochrome bc1 complex Rieske iron-sulfur subunit</fullName>
    </recommendedName>
    <alternativeName>
        <fullName evidence="8">Cytochrome bc1 reductase complex subunit QcrA</fullName>
    </alternativeName>
</protein>
<dbReference type="CDD" id="cd03467">
    <property type="entry name" value="Rieske"/>
    <property type="match status" value="1"/>
</dbReference>